<keyword evidence="3" id="KW-1185">Reference proteome</keyword>
<organism evidence="2 3">
    <name type="scientific">Agromyces neolithicus</name>
    <dbReference type="NCBI Taxonomy" id="269420"/>
    <lineage>
        <taxon>Bacteria</taxon>
        <taxon>Bacillati</taxon>
        <taxon>Actinomycetota</taxon>
        <taxon>Actinomycetes</taxon>
        <taxon>Micrococcales</taxon>
        <taxon>Microbacteriaceae</taxon>
        <taxon>Agromyces</taxon>
    </lineage>
</organism>
<evidence type="ECO:0008006" key="4">
    <source>
        <dbReference type="Google" id="ProtNLM"/>
    </source>
</evidence>
<keyword evidence="1" id="KW-0472">Membrane</keyword>
<evidence type="ECO:0000313" key="3">
    <source>
        <dbReference type="Proteomes" id="UP001500002"/>
    </source>
</evidence>
<evidence type="ECO:0000256" key="1">
    <source>
        <dbReference type="SAM" id="Phobius"/>
    </source>
</evidence>
<reference evidence="2 3" key="1">
    <citation type="journal article" date="2019" name="Int. J. Syst. Evol. Microbiol.">
        <title>The Global Catalogue of Microorganisms (GCM) 10K type strain sequencing project: providing services to taxonomists for standard genome sequencing and annotation.</title>
        <authorList>
            <consortium name="The Broad Institute Genomics Platform"/>
            <consortium name="The Broad Institute Genome Sequencing Center for Infectious Disease"/>
            <person name="Wu L."/>
            <person name="Ma J."/>
        </authorList>
    </citation>
    <scope>NUCLEOTIDE SEQUENCE [LARGE SCALE GENOMIC DNA]</scope>
    <source>
        <strain evidence="2 3">JCM 14322</strain>
    </source>
</reference>
<dbReference type="Proteomes" id="UP001500002">
    <property type="component" value="Unassembled WGS sequence"/>
</dbReference>
<protein>
    <recommendedName>
        <fullName evidence="4">DUF4149 domain-containing protein</fullName>
    </recommendedName>
</protein>
<gene>
    <name evidence="2" type="ORF">GCM10009749_07760</name>
</gene>
<feature type="transmembrane region" description="Helical" evidence="1">
    <location>
        <begin position="46"/>
        <end position="67"/>
    </location>
</feature>
<keyword evidence="1" id="KW-0812">Transmembrane</keyword>
<dbReference type="EMBL" id="BAAANJ010000002">
    <property type="protein sequence ID" value="GAA1802131.1"/>
    <property type="molecule type" value="Genomic_DNA"/>
</dbReference>
<feature type="transmembrane region" description="Helical" evidence="1">
    <location>
        <begin position="79"/>
        <end position="99"/>
    </location>
</feature>
<sequence>MPRLTLALRVLLPAFWLGALIAISFIEAPLKFQAPGITIPLGLGIGRLVFTALNVLGVVIAAVLTLASIRPRPGRLSAWLLGGVWAVLLVEMIVIRPPLNARTDLVIAGADPGQSPFHYLYIAADVVLMGLLVALVVVNARQVLARVVDVPSALAPSVER</sequence>
<feature type="transmembrane region" description="Helical" evidence="1">
    <location>
        <begin position="119"/>
        <end position="138"/>
    </location>
</feature>
<accession>A0ABN2LY10</accession>
<proteinExistence type="predicted"/>
<keyword evidence="1" id="KW-1133">Transmembrane helix</keyword>
<dbReference type="RefSeq" id="WP_344293623.1">
    <property type="nucleotide sequence ID" value="NZ_BAAANJ010000002.1"/>
</dbReference>
<name>A0ABN2LY10_9MICO</name>
<comment type="caution">
    <text evidence="2">The sequence shown here is derived from an EMBL/GenBank/DDBJ whole genome shotgun (WGS) entry which is preliminary data.</text>
</comment>
<evidence type="ECO:0000313" key="2">
    <source>
        <dbReference type="EMBL" id="GAA1802131.1"/>
    </source>
</evidence>